<comment type="caution">
    <text evidence="2">The sequence shown here is derived from an EMBL/GenBank/DDBJ whole genome shotgun (WGS) entry which is preliminary data.</text>
</comment>
<gene>
    <name evidence="2" type="primary">g9182</name>
    <name evidence="2" type="ORF">VP750_LOCUS8240</name>
</gene>
<name>A0ABP1G2D1_9CHLO</name>
<accession>A0ABP1G2D1</accession>
<reference evidence="2 3" key="1">
    <citation type="submission" date="2024-06" db="EMBL/GenBank/DDBJ databases">
        <authorList>
            <person name="Kraege A."/>
            <person name="Thomma B."/>
        </authorList>
    </citation>
    <scope>NUCLEOTIDE SEQUENCE [LARGE SCALE GENOMIC DNA]</scope>
</reference>
<dbReference type="Proteomes" id="UP001497392">
    <property type="component" value="Unassembled WGS sequence"/>
</dbReference>
<sequence>MISPTDDVQETMDRNSDFAIYKKHLDEAYGNIVRAEQAKRAEAESKLAQTESKLAQAESKLTQAEEHTELALQAVYAACTVLIAGGRLRMPVPILNKEELKRVVTDSHDLLREIQADTEESRARDVSYAYLGQKRQRAQGHAALVQGR</sequence>
<protein>
    <submittedName>
        <fullName evidence="2">G9182 protein</fullName>
    </submittedName>
</protein>
<keyword evidence="3" id="KW-1185">Reference proteome</keyword>
<dbReference type="EMBL" id="CAXHTA020000016">
    <property type="protein sequence ID" value="CAL5226334.1"/>
    <property type="molecule type" value="Genomic_DNA"/>
</dbReference>
<evidence type="ECO:0000313" key="3">
    <source>
        <dbReference type="Proteomes" id="UP001497392"/>
    </source>
</evidence>
<evidence type="ECO:0000256" key="1">
    <source>
        <dbReference type="SAM" id="Coils"/>
    </source>
</evidence>
<proteinExistence type="predicted"/>
<feature type="coiled-coil region" evidence="1">
    <location>
        <begin position="33"/>
        <end position="74"/>
    </location>
</feature>
<evidence type="ECO:0000313" key="2">
    <source>
        <dbReference type="EMBL" id="CAL5226334.1"/>
    </source>
</evidence>
<organism evidence="2 3">
    <name type="scientific">Coccomyxa viridis</name>
    <dbReference type="NCBI Taxonomy" id="1274662"/>
    <lineage>
        <taxon>Eukaryota</taxon>
        <taxon>Viridiplantae</taxon>
        <taxon>Chlorophyta</taxon>
        <taxon>core chlorophytes</taxon>
        <taxon>Trebouxiophyceae</taxon>
        <taxon>Trebouxiophyceae incertae sedis</taxon>
        <taxon>Coccomyxaceae</taxon>
        <taxon>Coccomyxa</taxon>
    </lineage>
</organism>
<keyword evidence="1" id="KW-0175">Coiled coil</keyword>